<keyword evidence="2" id="KW-0328">Glycosyltransferase</keyword>
<accession>A0A1G1V951</accession>
<proteinExistence type="inferred from homology"/>
<dbReference type="Pfam" id="PF00535">
    <property type="entry name" value="Glycos_transf_2"/>
    <property type="match status" value="1"/>
</dbReference>
<dbReference type="PANTHER" id="PTHR43398">
    <property type="entry name" value="DOLICHOL-PHOSPHATE MANNOSYLTRANSFERASE SUBUNIT 1"/>
    <property type="match status" value="1"/>
</dbReference>
<dbReference type="GO" id="GO:0004582">
    <property type="term" value="F:dolichyl-phosphate beta-D-mannosyltransferase activity"/>
    <property type="evidence" value="ECO:0007669"/>
    <property type="project" value="InterPro"/>
</dbReference>
<evidence type="ECO:0000259" key="4">
    <source>
        <dbReference type="Pfam" id="PF00535"/>
    </source>
</evidence>
<dbReference type="EMBL" id="MHBZ01000009">
    <property type="protein sequence ID" value="OGY11939.1"/>
    <property type="molecule type" value="Genomic_DNA"/>
</dbReference>
<gene>
    <name evidence="5" type="ORF">A3D26_03040</name>
</gene>
<feature type="domain" description="Glycosyltransferase 2-like" evidence="4">
    <location>
        <begin position="5"/>
        <end position="176"/>
    </location>
</feature>
<dbReference type="FunFam" id="3.90.550.10:FF:000122">
    <property type="entry name" value="Dolichol-phosphate mannosyltransferase subunit 1"/>
    <property type="match status" value="1"/>
</dbReference>
<evidence type="ECO:0000256" key="1">
    <source>
        <dbReference type="ARBA" id="ARBA00006739"/>
    </source>
</evidence>
<dbReference type="AlphaFoldDB" id="A0A1G1V951"/>
<dbReference type="Proteomes" id="UP000178319">
    <property type="component" value="Unassembled WGS sequence"/>
</dbReference>
<dbReference type="Gene3D" id="3.90.550.10">
    <property type="entry name" value="Spore Coat Polysaccharide Biosynthesis Protein SpsA, Chain A"/>
    <property type="match status" value="1"/>
</dbReference>
<comment type="similarity">
    <text evidence="1">Belongs to the glycosyltransferase 2 family.</text>
</comment>
<reference evidence="5 6" key="1">
    <citation type="journal article" date="2016" name="Nat. Commun.">
        <title>Thousands of microbial genomes shed light on interconnected biogeochemical processes in an aquifer system.</title>
        <authorList>
            <person name="Anantharaman K."/>
            <person name="Brown C.T."/>
            <person name="Hug L.A."/>
            <person name="Sharon I."/>
            <person name="Castelle C.J."/>
            <person name="Probst A.J."/>
            <person name="Thomas B.C."/>
            <person name="Singh A."/>
            <person name="Wilkins M.J."/>
            <person name="Karaoz U."/>
            <person name="Brodie E.L."/>
            <person name="Williams K.H."/>
            <person name="Hubbard S.S."/>
            <person name="Banfield J.F."/>
        </authorList>
    </citation>
    <scope>NUCLEOTIDE SEQUENCE [LARGE SCALE GENOMIC DNA]</scope>
</reference>
<dbReference type="InterPro" id="IPR001173">
    <property type="entry name" value="Glyco_trans_2-like"/>
</dbReference>
<dbReference type="InterPro" id="IPR039528">
    <property type="entry name" value="DPM1-like"/>
</dbReference>
<evidence type="ECO:0000313" key="6">
    <source>
        <dbReference type="Proteomes" id="UP000178319"/>
    </source>
</evidence>
<dbReference type="STRING" id="1797516.A3D26_03040"/>
<evidence type="ECO:0000313" key="5">
    <source>
        <dbReference type="EMBL" id="OGY11939.1"/>
    </source>
</evidence>
<name>A0A1G1V951_9BACT</name>
<dbReference type="CDD" id="cd06442">
    <property type="entry name" value="DPM1_like"/>
    <property type="match status" value="1"/>
</dbReference>
<dbReference type="SUPFAM" id="SSF53448">
    <property type="entry name" value="Nucleotide-diphospho-sugar transferases"/>
    <property type="match status" value="1"/>
</dbReference>
<evidence type="ECO:0000256" key="2">
    <source>
        <dbReference type="ARBA" id="ARBA00022676"/>
    </source>
</evidence>
<evidence type="ECO:0000256" key="3">
    <source>
        <dbReference type="ARBA" id="ARBA00022679"/>
    </source>
</evidence>
<dbReference type="PANTHER" id="PTHR43398:SF1">
    <property type="entry name" value="DOLICHOL-PHOSPHATE MANNOSYLTRANSFERASE SUBUNIT 1"/>
    <property type="match status" value="1"/>
</dbReference>
<sequence>MKFVILIPTYNEKENISLLLSKIVKTLANSPGWKVLVVDDNSPDGTAKEVKKHPQYKKKILLLQRSKKEGLGNAYLAGMEESFNKLKADFVITMDSDLSHQPKYIVKFIEKIKDGRAFIVGSRYIPGGSIPKEWPPHRKFLSIFGNSIVPFFIGSRKLTDWTSGFRAIKKEVYEKVRPKILRDHAQNKGYTFNISFAYHAVKLNLPVGEVPIHFPDRTKGESKLGLEYLIHTPVFLLRTRLRS</sequence>
<comment type="caution">
    <text evidence="5">The sequence shown here is derived from an EMBL/GenBank/DDBJ whole genome shotgun (WGS) entry which is preliminary data.</text>
</comment>
<dbReference type="InterPro" id="IPR029044">
    <property type="entry name" value="Nucleotide-diphossugar_trans"/>
</dbReference>
<keyword evidence="3" id="KW-0808">Transferase</keyword>
<organism evidence="5 6">
    <name type="scientific">Candidatus Blackburnbacteria bacterium RIFCSPHIGHO2_02_FULL_44_20</name>
    <dbReference type="NCBI Taxonomy" id="1797516"/>
    <lineage>
        <taxon>Bacteria</taxon>
        <taxon>Candidatus Blackburniibacteriota</taxon>
    </lineage>
</organism>
<protein>
    <recommendedName>
        <fullName evidence="4">Glycosyltransferase 2-like domain-containing protein</fullName>
    </recommendedName>
</protein>